<dbReference type="PANTHER" id="PTHR21254">
    <property type="entry name" value="C2 DOMAIN-CONTAINING PROTEIN 3"/>
    <property type="match status" value="1"/>
</dbReference>
<feature type="compositionally biased region" description="Basic and acidic residues" evidence="1">
    <location>
        <begin position="557"/>
        <end position="567"/>
    </location>
</feature>
<protein>
    <submittedName>
        <fullName evidence="3">C2 domain-containing protein 3</fullName>
    </submittedName>
</protein>
<dbReference type="InterPro" id="IPR000008">
    <property type="entry name" value="C2_dom"/>
</dbReference>
<gene>
    <name evidence="3" type="primary">C2CD3_2</name>
    <name evidence="3" type="ORF">HK097_005295</name>
</gene>
<feature type="compositionally biased region" description="Basic and acidic residues" evidence="1">
    <location>
        <begin position="461"/>
        <end position="485"/>
    </location>
</feature>
<evidence type="ECO:0000259" key="2">
    <source>
        <dbReference type="PROSITE" id="PS50004"/>
    </source>
</evidence>
<feature type="compositionally biased region" description="Acidic residues" evidence="1">
    <location>
        <begin position="740"/>
        <end position="756"/>
    </location>
</feature>
<name>A0AAD5WWA8_9FUNG</name>
<dbReference type="PANTHER" id="PTHR21254:SF1">
    <property type="entry name" value="C2 DOMAIN-CONTAINING PROTEIN 3"/>
    <property type="match status" value="1"/>
</dbReference>
<dbReference type="CDD" id="cd00030">
    <property type="entry name" value="C2"/>
    <property type="match status" value="1"/>
</dbReference>
<dbReference type="SMART" id="SM00239">
    <property type="entry name" value="C2"/>
    <property type="match status" value="1"/>
</dbReference>
<dbReference type="Gene3D" id="2.60.40.150">
    <property type="entry name" value="C2 domain"/>
    <property type="match status" value="1"/>
</dbReference>
<feature type="region of interest" description="Disordered" evidence="1">
    <location>
        <begin position="451"/>
        <end position="489"/>
    </location>
</feature>
<comment type="caution">
    <text evidence="3">The sequence shown here is derived from an EMBL/GenBank/DDBJ whole genome shotgun (WGS) entry which is preliminary data.</text>
</comment>
<feature type="compositionally biased region" description="Basic and acidic residues" evidence="1">
    <location>
        <begin position="712"/>
        <end position="739"/>
    </location>
</feature>
<feature type="compositionally biased region" description="Low complexity" evidence="1">
    <location>
        <begin position="811"/>
        <end position="845"/>
    </location>
</feature>
<evidence type="ECO:0000313" key="4">
    <source>
        <dbReference type="Proteomes" id="UP001212841"/>
    </source>
</evidence>
<proteinExistence type="predicted"/>
<sequence length="873" mass="96196">MGRVFGTEVRERRVWIRWGVRDGTEWKESQKHRIGSVRDGVFLVRVAYEEMMEVGVDAECLKRLVEKGLECQVWVSVDSDEEEDEYVGSAFVDLSDCMDKVRMMWRKGTTTPVPSISDSYPLIRKGSRDLRGSRIQLSITVEPISNPITTAKTLISPPKQHQTPLATIPLHITIERALHLPLMRDPFASTCPNPFMTDDEREVVPPNAFVTFEWTETSQKFQSPIITSNRCPVWNYESVVLIPRTESVLRKLKNEGNVEFRIWHSTGVKMAQTKTVKRHDGVVGDEDLVGTVRVDLGGLFGGLREVHGWYHVLDDRGVVRGQVMVRVWPKEGLGGVLREVSEKDKGWGTPGKAVFRSKSSDAGFRTKGGEGFRSKSSDAGSMRCGEEDGKKEVRDTWVWSGGVWEHRRVGDEVEEGGGTIGQGDGEELRRSLRKSLEELEEMQCRLKGDTPVVKGMVGEGDSGKDLGFEFESRRKDEEPPDERVVPRSVTELPLVDQQPPAEDWTTGLADIGVDSFAALRIAGDDGDNQSSESEDESEGMRTQDVSVAESFGSRDVSPSRHAEKEGNTIDLFDGVGVTPLLDTLKLGDVAGEDSEGLHLCNLVTHDQKPQNEENAQRTTHLRLESGSSGFGRVSPPLPVLVVDTERSGGVDVLEVEGVVQVETTTAAKSPSVIIDDGHPTAPPEADTSLADTDASERPVSRGEEEEEGDPDSLIRIRIGDEGDEEGGRRSFDEEGRSEDGDGEDYREETESDSDFEGFERSRGGITYKNRLRYEDNVKDMKDGGKKGEGEGPETSSDDLFGGVAYRRVRSRASAPALGSSSSYSKSSNHQQSASPPRSSSYLSSLRGRRPPARNTYGESGKPPLVPRVASLSP</sequence>
<feature type="region of interest" description="Disordered" evidence="1">
    <location>
        <begin position="669"/>
        <end position="873"/>
    </location>
</feature>
<reference evidence="3" key="1">
    <citation type="submission" date="2020-05" db="EMBL/GenBank/DDBJ databases">
        <title>Phylogenomic resolution of chytrid fungi.</title>
        <authorList>
            <person name="Stajich J.E."/>
            <person name="Amses K."/>
            <person name="Simmons R."/>
            <person name="Seto K."/>
            <person name="Myers J."/>
            <person name="Bonds A."/>
            <person name="Quandt C.A."/>
            <person name="Barry K."/>
            <person name="Liu P."/>
            <person name="Grigoriev I."/>
            <person name="Longcore J.E."/>
            <person name="James T.Y."/>
        </authorList>
    </citation>
    <scope>NUCLEOTIDE SEQUENCE</scope>
    <source>
        <strain evidence="3">JEL0318</strain>
    </source>
</reference>
<feature type="domain" description="C2" evidence="2">
    <location>
        <begin position="149"/>
        <end position="310"/>
    </location>
</feature>
<dbReference type="Pfam" id="PF00168">
    <property type="entry name" value="C2"/>
    <property type="match status" value="1"/>
</dbReference>
<organism evidence="3 4">
    <name type="scientific">Rhizophlyctis rosea</name>
    <dbReference type="NCBI Taxonomy" id="64517"/>
    <lineage>
        <taxon>Eukaryota</taxon>
        <taxon>Fungi</taxon>
        <taxon>Fungi incertae sedis</taxon>
        <taxon>Chytridiomycota</taxon>
        <taxon>Chytridiomycota incertae sedis</taxon>
        <taxon>Chytridiomycetes</taxon>
        <taxon>Rhizophlyctidales</taxon>
        <taxon>Rhizophlyctidaceae</taxon>
        <taxon>Rhizophlyctis</taxon>
    </lineage>
</organism>
<dbReference type="GO" id="GO:0005815">
    <property type="term" value="C:microtubule organizing center"/>
    <property type="evidence" value="ECO:0007669"/>
    <property type="project" value="TreeGrafter"/>
</dbReference>
<dbReference type="GO" id="GO:0060271">
    <property type="term" value="P:cilium assembly"/>
    <property type="evidence" value="ECO:0007669"/>
    <property type="project" value="TreeGrafter"/>
</dbReference>
<dbReference type="InterPro" id="IPR035892">
    <property type="entry name" value="C2_domain_sf"/>
</dbReference>
<feature type="compositionally biased region" description="Basic and acidic residues" evidence="1">
    <location>
        <begin position="367"/>
        <end position="376"/>
    </location>
</feature>
<dbReference type="SUPFAM" id="SSF49562">
    <property type="entry name" value="C2 domain (Calcium/lipid-binding domain, CaLB)"/>
    <property type="match status" value="1"/>
</dbReference>
<feature type="compositionally biased region" description="Acidic residues" evidence="1">
    <location>
        <begin position="524"/>
        <end position="537"/>
    </location>
</feature>
<feature type="region of interest" description="Disordered" evidence="1">
    <location>
        <begin position="523"/>
        <end position="567"/>
    </location>
</feature>
<feature type="region of interest" description="Disordered" evidence="1">
    <location>
        <begin position="365"/>
        <end position="387"/>
    </location>
</feature>
<feature type="compositionally biased region" description="Basic and acidic residues" evidence="1">
    <location>
        <begin position="771"/>
        <end position="789"/>
    </location>
</feature>
<keyword evidence="4" id="KW-1185">Reference proteome</keyword>
<dbReference type="AlphaFoldDB" id="A0AAD5WWA8"/>
<evidence type="ECO:0000313" key="3">
    <source>
        <dbReference type="EMBL" id="KAJ3032323.1"/>
    </source>
</evidence>
<dbReference type="Proteomes" id="UP001212841">
    <property type="component" value="Unassembled WGS sequence"/>
</dbReference>
<dbReference type="EMBL" id="JADGJD010002484">
    <property type="protein sequence ID" value="KAJ3032323.1"/>
    <property type="molecule type" value="Genomic_DNA"/>
</dbReference>
<accession>A0AAD5WWA8</accession>
<feature type="non-terminal residue" evidence="3">
    <location>
        <position position="873"/>
    </location>
</feature>
<dbReference type="PROSITE" id="PS50004">
    <property type="entry name" value="C2"/>
    <property type="match status" value="1"/>
</dbReference>
<evidence type="ECO:0000256" key="1">
    <source>
        <dbReference type="SAM" id="MobiDB-lite"/>
    </source>
</evidence>